<dbReference type="Proteomes" id="UP000008237">
    <property type="component" value="Unassembled WGS sequence"/>
</dbReference>
<protein>
    <recommendedName>
        <fullName evidence="3">Histone-lysine N-methyltransferase SETMAR</fullName>
    </recommendedName>
</protein>
<reference evidence="1 2" key="1">
    <citation type="journal article" date="2010" name="Science">
        <title>Genomic comparison of the ants Camponotus floridanus and Harpegnathos saltator.</title>
        <authorList>
            <person name="Bonasio R."/>
            <person name="Zhang G."/>
            <person name="Ye C."/>
            <person name="Mutti N.S."/>
            <person name="Fang X."/>
            <person name="Qin N."/>
            <person name="Donahue G."/>
            <person name="Yang P."/>
            <person name="Li Q."/>
            <person name="Li C."/>
            <person name="Zhang P."/>
            <person name="Huang Z."/>
            <person name="Berger S.L."/>
            <person name="Reinberg D."/>
            <person name="Wang J."/>
            <person name="Liebig J."/>
        </authorList>
    </citation>
    <scope>NUCLEOTIDE SEQUENCE [LARGE SCALE GENOMIC DNA]</scope>
    <source>
        <strain evidence="1 2">R22 G/1</strain>
    </source>
</reference>
<evidence type="ECO:0000313" key="2">
    <source>
        <dbReference type="Proteomes" id="UP000008237"/>
    </source>
</evidence>
<feature type="non-terminal residue" evidence="1">
    <location>
        <position position="1"/>
    </location>
</feature>
<dbReference type="EMBL" id="GL450747">
    <property type="protein sequence ID" value="EFN80539.1"/>
    <property type="molecule type" value="Genomic_DNA"/>
</dbReference>
<evidence type="ECO:0000313" key="1">
    <source>
        <dbReference type="EMBL" id="EFN80539.1"/>
    </source>
</evidence>
<dbReference type="InParanoid" id="E2BUT8"/>
<dbReference type="AlphaFoldDB" id="E2BUT8"/>
<dbReference type="InterPro" id="IPR036397">
    <property type="entry name" value="RNaseH_sf"/>
</dbReference>
<sequence length="36" mass="4439">LDEWFRSKNASFYRRGINVLPERWQKCVASEGRYFE</sequence>
<dbReference type="Gene3D" id="3.30.420.10">
    <property type="entry name" value="Ribonuclease H-like superfamily/Ribonuclease H"/>
    <property type="match status" value="1"/>
</dbReference>
<dbReference type="GO" id="GO:0003676">
    <property type="term" value="F:nucleic acid binding"/>
    <property type="evidence" value="ECO:0007669"/>
    <property type="project" value="InterPro"/>
</dbReference>
<accession>E2BUT8</accession>
<proteinExistence type="predicted"/>
<name>E2BUT8_HARSA</name>
<evidence type="ECO:0008006" key="3">
    <source>
        <dbReference type="Google" id="ProtNLM"/>
    </source>
</evidence>
<gene>
    <name evidence="1" type="ORF">EAI_03231</name>
</gene>
<organism evidence="2">
    <name type="scientific">Harpegnathos saltator</name>
    <name type="common">Jerdon's jumping ant</name>
    <dbReference type="NCBI Taxonomy" id="610380"/>
    <lineage>
        <taxon>Eukaryota</taxon>
        <taxon>Metazoa</taxon>
        <taxon>Ecdysozoa</taxon>
        <taxon>Arthropoda</taxon>
        <taxon>Hexapoda</taxon>
        <taxon>Insecta</taxon>
        <taxon>Pterygota</taxon>
        <taxon>Neoptera</taxon>
        <taxon>Endopterygota</taxon>
        <taxon>Hymenoptera</taxon>
        <taxon>Apocrita</taxon>
        <taxon>Aculeata</taxon>
        <taxon>Formicoidea</taxon>
        <taxon>Formicidae</taxon>
        <taxon>Ponerinae</taxon>
        <taxon>Ponerini</taxon>
        <taxon>Harpegnathos</taxon>
    </lineage>
</organism>
<keyword evidence="2" id="KW-1185">Reference proteome</keyword>
<feature type="non-terminal residue" evidence="1">
    <location>
        <position position="36"/>
    </location>
</feature>